<feature type="domain" description="Mammalian cell entry C-terminal" evidence="2">
    <location>
        <begin position="122"/>
        <end position="302"/>
    </location>
</feature>
<dbReference type="PRINTS" id="PR01782">
    <property type="entry name" value="MCEVIRFACTOR"/>
</dbReference>
<evidence type="ECO:0000313" key="3">
    <source>
        <dbReference type="EMBL" id="MFC7343393.1"/>
    </source>
</evidence>
<protein>
    <submittedName>
        <fullName evidence="3">MCE family protein</fullName>
    </submittedName>
</protein>
<dbReference type="PANTHER" id="PTHR33371:SF18">
    <property type="entry name" value="MCE-FAMILY PROTEIN MCE3C"/>
    <property type="match status" value="1"/>
</dbReference>
<dbReference type="InterPro" id="IPR005693">
    <property type="entry name" value="Mce"/>
</dbReference>
<keyword evidence="4" id="KW-1185">Reference proteome</keyword>
<proteinExistence type="predicted"/>
<dbReference type="Proteomes" id="UP001596504">
    <property type="component" value="Unassembled WGS sequence"/>
</dbReference>
<reference evidence="4" key="1">
    <citation type="journal article" date="2019" name="Int. J. Syst. Evol. Microbiol.">
        <title>The Global Catalogue of Microorganisms (GCM) 10K type strain sequencing project: providing services to taxonomists for standard genome sequencing and annotation.</title>
        <authorList>
            <consortium name="The Broad Institute Genomics Platform"/>
            <consortium name="The Broad Institute Genome Sequencing Center for Infectious Disease"/>
            <person name="Wu L."/>
            <person name="Ma J."/>
        </authorList>
    </citation>
    <scope>NUCLEOTIDE SEQUENCE [LARGE SCALE GENOMIC DNA]</scope>
    <source>
        <strain evidence="4">WLHS5</strain>
    </source>
</reference>
<evidence type="ECO:0000259" key="1">
    <source>
        <dbReference type="Pfam" id="PF02470"/>
    </source>
</evidence>
<dbReference type="InterPro" id="IPR052336">
    <property type="entry name" value="MlaD_Phospholipid_Transporter"/>
</dbReference>
<gene>
    <name evidence="3" type="ORF">ACFQRI_18485</name>
</gene>
<dbReference type="RefSeq" id="WP_380670231.1">
    <property type="nucleotide sequence ID" value="NZ_JBHTCJ010000009.1"/>
</dbReference>
<comment type="caution">
    <text evidence="3">The sequence shown here is derived from an EMBL/GenBank/DDBJ whole genome shotgun (WGS) entry which is preliminary data.</text>
</comment>
<dbReference type="InterPro" id="IPR003399">
    <property type="entry name" value="Mce/MlaD"/>
</dbReference>
<evidence type="ECO:0000313" key="4">
    <source>
        <dbReference type="Proteomes" id="UP001596504"/>
    </source>
</evidence>
<dbReference type="Pfam" id="PF11887">
    <property type="entry name" value="Mce4_CUP1"/>
    <property type="match status" value="1"/>
</dbReference>
<accession>A0ABW2LPX3</accession>
<evidence type="ECO:0000259" key="2">
    <source>
        <dbReference type="Pfam" id="PF11887"/>
    </source>
</evidence>
<dbReference type="NCBIfam" id="TIGR00996">
    <property type="entry name" value="Mtu_fam_mce"/>
    <property type="match status" value="1"/>
</dbReference>
<dbReference type="PANTHER" id="PTHR33371">
    <property type="entry name" value="INTERMEMBRANE PHOSPHOLIPID TRANSPORT SYSTEM BINDING PROTEIN MLAD-RELATED"/>
    <property type="match status" value="1"/>
</dbReference>
<organism evidence="3 4">
    <name type="scientific">Saccharopolyspora griseoalba</name>
    <dbReference type="NCBI Taxonomy" id="1431848"/>
    <lineage>
        <taxon>Bacteria</taxon>
        <taxon>Bacillati</taxon>
        <taxon>Actinomycetota</taxon>
        <taxon>Actinomycetes</taxon>
        <taxon>Pseudonocardiales</taxon>
        <taxon>Pseudonocardiaceae</taxon>
        <taxon>Saccharopolyspora</taxon>
    </lineage>
</organism>
<dbReference type="InterPro" id="IPR024516">
    <property type="entry name" value="Mce_C"/>
</dbReference>
<dbReference type="EMBL" id="JBHTCJ010000009">
    <property type="protein sequence ID" value="MFC7343393.1"/>
    <property type="molecule type" value="Genomic_DNA"/>
</dbReference>
<sequence length="339" mass="36036">MPLKPLRQRNQATVGVLTVVLLVAGTIAAFSAKDLPLIGTGTGHHAYFAESAGLDSGDEVQIAGIKVGEVDSVSLAGNKVLVDFTVDGHRLGNRTSAAIQIKTLLGEKFVELQPDGAGELDAPIPVERTTAPYDIPETIDQLTATTGRLDERKLAASFQTMSETMRGAPQHMSQAVDGLAKLSEAVAERDQQLAELVRNASDVSGIVAARDQQVDQLIRDGNLLLSEVQAREQAISGLLEGTRKVSQQLRGMVADNQQQIGPALRQLDELTAMLQRNQDSLDDAIGALAPYVRGFNNTIGNGRWFEGYFCGLFPPPINAGPVHTNSPECSLPAPAGGAR</sequence>
<dbReference type="Pfam" id="PF02470">
    <property type="entry name" value="MlaD"/>
    <property type="match status" value="1"/>
</dbReference>
<name>A0ABW2LPX3_9PSEU</name>
<feature type="domain" description="Mce/MlaD" evidence="1">
    <location>
        <begin position="45"/>
        <end position="114"/>
    </location>
</feature>